<evidence type="ECO:0000259" key="1">
    <source>
        <dbReference type="Pfam" id="PF00561"/>
    </source>
</evidence>
<evidence type="ECO:0000313" key="3">
    <source>
        <dbReference type="Proteomes" id="UP000686327"/>
    </source>
</evidence>
<reference evidence="3" key="2">
    <citation type="submission" date="2023-07" db="EMBL/GenBank/DDBJ databases">
        <title>Cedecea davisae an AmpC producer and its therapeutic implications.</title>
        <authorList>
            <person name="Notter J."/>
        </authorList>
    </citation>
    <scope>NUCLEOTIDE SEQUENCE [LARGE SCALE GENOMIC DNA]</scope>
    <source>
        <strain evidence="3">1</strain>
    </source>
</reference>
<dbReference type="InterPro" id="IPR000073">
    <property type="entry name" value="AB_hydrolase_1"/>
</dbReference>
<dbReference type="Pfam" id="PF00561">
    <property type="entry name" value="Abhydrolase_1"/>
    <property type="match status" value="1"/>
</dbReference>
<gene>
    <name evidence="2" type="ORF">KC222_10630</name>
</gene>
<organism evidence="2 3">
    <name type="scientific">Cedecea davisae</name>
    <dbReference type="NCBI Taxonomy" id="158484"/>
    <lineage>
        <taxon>Bacteria</taxon>
        <taxon>Pseudomonadati</taxon>
        <taxon>Pseudomonadota</taxon>
        <taxon>Gammaproteobacteria</taxon>
        <taxon>Enterobacterales</taxon>
        <taxon>Enterobacteriaceae</taxon>
        <taxon>Cedecea</taxon>
    </lineage>
</organism>
<sequence>MIKETSGLIRGKGESPFIPGFQLIDVTLDNGITLRAAVGGKGEPLVLLHGHPQNHVTWRNIAPALAQHFTVIMPDIRGYGDSSKPTSDADHRTYSKREMAKDIVLLMQRLGFEDGFSFIGHDRGARIGHRLALDNPQQVKRSIFIDIAPTATMYALTDKTFATRYFWWFFLIQPAPMPEKMIAADPEFFLRKHIDGQLKTAGATSPEIFAEYLRCYQQPEMLHAICEDYRASASIDLEDDRKDNYQRITSPLLVLWGEKGTVGQLYDVTSTWKEKATDVRGKAMPCGHSPQEECPEELLAAIMPFLT</sequence>
<evidence type="ECO:0000313" key="2">
    <source>
        <dbReference type="EMBL" id="MBU4682472.1"/>
    </source>
</evidence>
<dbReference type="PANTHER" id="PTHR43329">
    <property type="entry name" value="EPOXIDE HYDROLASE"/>
    <property type="match status" value="1"/>
</dbReference>
<accession>A0ABS6DH11</accession>
<name>A0ABS6DH11_9ENTR</name>
<keyword evidence="2" id="KW-0378">Hydrolase</keyword>
<dbReference type="RefSeq" id="WP_216375700.1">
    <property type="nucleotide sequence ID" value="NZ_JAGRYT010000003.1"/>
</dbReference>
<reference evidence="2 3" key="1">
    <citation type="submission" date="2021-04" db="EMBL/GenBank/DDBJ databases">
        <authorList>
            <person name="Seiffert S.N."/>
        </authorList>
    </citation>
    <scope>NUCLEOTIDE SEQUENCE [LARGE SCALE GENOMIC DNA]</scope>
    <source>
        <strain evidence="2 3">1</strain>
    </source>
</reference>
<dbReference type="GO" id="GO:0016787">
    <property type="term" value="F:hydrolase activity"/>
    <property type="evidence" value="ECO:0007669"/>
    <property type="project" value="UniProtKB-KW"/>
</dbReference>
<dbReference type="EMBL" id="JAGRYU010000014">
    <property type="protein sequence ID" value="MBU4682472.1"/>
    <property type="molecule type" value="Genomic_DNA"/>
</dbReference>
<keyword evidence="3" id="KW-1185">Reference proteome</keyword>
<proteinExistence type="predicted"/>
<dbReference type="Proteomes" id="UP000686327">
    <property type="component" value="Unassembled WGS sequence"/>
</dbReference>
<comment type="caution">
    <text evidence="2">The sequence shown here is derived from an EMBL/GenBank/DDBJ whole genome shotgun (WGS) entry which is preliminary data.</text>
</comment>
<protein>
    <submittedName>
        <fullName evidence="2">Alpha/beta hydrolase</fullName>
    </submittedName>
</protein>
<feature type="domain" description="AB hydrolase-1" evidence="1">
    <location>
        <begin position="44"/>
        <end position="293"/>
    </location>
</feature>